<reference evidence="2 3" key="1">
    <citation type="journal article" date="2019" name="Emerg. Microbes Infect.">
        <title>Comprehensive subspecies identification of 175 nontuberculous mycobacteria species based on 7547 genomic profiles.</title>
        <authorList>
            <person name="Matsumoto Y."/>
            <person name="Kinjo T."/>
            <person name="Motooka D."/>
            <person name="Nabeya D."/>
            <person name="Jung N."/>
            <person name="Uechi K."/>
            <person name="Horii T."/>
            <person name="Iida T."/>
            <person name="Fujita J."/>
            <person name="Nakamura S."/>
        </authorList>
    </citation>
    <scope>NUCLEOTIDE SEQUENCE [LARGE SCALE GENOMIC DNA]</scope>
    <source>
        <strain evidence="2 3">JCM 6370</strain>
    </source>
</reference>
<feature type="compositionally biased region" description="Basic and acidic residues" evidence="1">
    <location>
        <begin position="32"/>
        <end position="42"/>
    </location>
</feature>
<organism evidence="2 3">
    <name type="scientific">Mycolicibacterium pulveris</name>
    <name type="common">Mycobacterium pulveris</name>
    <dbReference type="NCBI Taxonomy" id="36813"/>
    <lineage>
        <taxon>Bacteria</taxon>
        <taxon>Bacillati</taxon>
        <taxon>Actinomycetota</taxon>
        <taxon>Actinomycetes</taxon>
        <taxon>Mycobacteriales</taxon>
        <taxon>Mycobacteriaceae</taxon>
        <taxon>Mycolicibacterium</taxon>
    </lineage>
</organism>
<dbReference type="Proteomes" id="UP000467252">
    <property type="component" value="Chromosome"/>
</dbReference>
<proteinExistence type="predicted"/>
<feature type="region of interest" description="Disordered" evidence="1">
    <location>
        <begin position="1"/>
        <end position="52"/>
    </location>
</feature>
<name>A0A7I7ULJ8_MYCPV</name>
<sequence length="119" mass="12203">MHRPLDKQLEDGGADVAAATTAPSSAATATRARTEAEPERRAAPPRSEAGRTLEAGGVVLADMLSQMLAEIAAGLTAQLVKASPVAGAESEAPGRGGKWNGHGHSLDLWSGHTEVLSIR</sequence>
<evidence type="ECO:0000313" key="3">
    <source>
        <dbReference type="Proteomes" id="UP000467252"/>
    </source>
</evidence>
<keyword evidence="3" id="KW-1185">Reference proteome</keyword>
<gene>
    <name evidence="2" type="ORF">MPUL_27070</name>
</gene>
<dbReference type="AlphaFoldDB" id="A0A7I7ULJ8"/>
<dbReference type="EMBL" id="AP022599">
    <property type="protein sequence ID" value="BBY81549.1"/>
    <property type="molecule type" value="Genomic_DNA"/>
</dbReference>
<feature type="compositionally biased region" description="Basic and acidic residues" evidence="1">
    <location>
        <begin position="1"/>
        <end position="10"/>
    </location>
</feature>
<protein>
    <submittedName>
        <fullName evidence="2">Uncharacterized protein</fullName>
    </submittedName>
</protein>
<feature type="compositionally biased region" description="Low complexity" evidence="1">
    <location>
        <begin position="17"/>
        <end position="31"/>
    </location>
</feature>
<evidence type="ECO:0000256" key="1">
    <source>
        <dbReference type="SAM" id="MobiDB-lite"/>
    </source>
</evidence>
<evidence type="ECO:0000313" key="2">
    <source>
        <dbReference type="EMBL" id="BBY81549.1"/>
    </source>
</evidence>
<feature type="region of interest" description="Disordered" evidence="1">
    <location>
        <begin position="84"/>
        <end position="106"/>
    </location>
</feature>
<accession>A0A7I7ULJ8</accession>